<dbReference type="InterPro" id="IPR007699">
    <property type="entry name" value="SGS_dom"/>
</dbReference>
<dbReference type="OrthoDB" id="1898560at2759"/>
<dbReference type="AlphaFoldDB" id="A0A167S4C7"/>
<reference evidence="5 6" key="1">
    <citation type="journal article" date="2016" name="Genome Biol. Evol.">
        <title>Divergent and convergent evolution of fungal pathogenicity.</title>
        <authorList>
            <person name="Shang Y."/>
            <person name="Xiao G."/>
            <person name="Zheng P."/>
            <person name="Cen K."/>
            <person name="Zhan S."/>
            <person name="Wang C."/>
        </authorList>
    </citation>
    <scope>NUCLEOTIDE SEQUENCE [LARGE SCALE GENOMIC DNA]</scope>
    <source>
        <strain evidence="5 6">RCEF 264</strain>
    </source>
</reference>
<evidence type="ECO:0000259" key="3">
    <source>
        <dbReference type="PROSITE" id="PS51048"/>
    </source>
</evidence>
<protein>
    <submittedName>
        <fullName evidence="5">Sgt1 and cs domain containing protein</fullName>
    </submittedName>
</protein>
<feature type="domain" description="CS" evidence="4">
    <location>
        <begin position="259"/>
        <end position="355"/>
    </location>
</feature>
<dbReference type="PROSITE" id="PS51048">
    <property type="entry name" value="SGS"/>
    <property type="match status" value="1"/>
</dbReference>
<feature type="compositionally biased region" description="Basic and acidic residues" evidence="2">
    <location>
        <begin position="387"/>
        <end position="396"/>
    </location>
</feature>
<feature type="region of interest" description="Disordered" evidence="2">
    <location>
        <begin position="197"/>
        <end position="228"/>
    </location>
</feature>
<dbReference type="InterPro" id="IPR007052">
    <property type="entry name" value="CS_dom"/>
</dbReference>
<dbReference type="Gene3D" id="1.25.40.10">
    <property type="entry name" value="Tetratricopeptide repeat domain"/>
    <property type="match status" value="1"/>
</dbReference>
<comment type="caution">
    <text evidence="5">The sequence shown here is derived from an EMBL/GenBank/DDBJ whole genome shotgun (WGS) entry which is preliminary data.</text>
</comment>
<dbReference type="Proteomes" id="UP000076874">
    <property type="component" value="Unassembled WGS sequence"/>
</dbReference>
<organism evidence="5 6">
    <name type="scientific">Niveomyces insectorum RCEF 264</name>
    <dbReference type="NCBI Taxonomy" id="1081102"/>
    <lineage>
        <taxon>Eukaryota</taxon>
        <taxon>Fungi</taxon>
        <taxon>Dikarya</taxon>
        <taxon>Ascomycota</taxon>
        <taxon>Pezizomycotina</taxon>
        <taxon>Sordariomycetes</taxon>
        <taxon>Hypocreomycetidae</taxon>
        <taxon>Hypocreales</taxon>
        <taxon>Cordycipitaceae</taxon>
        <taxon>Niveomyces</taxon>
    </lineage>
</organism>
<keyword evidence="6" id="KW-1185">Reference proteome</keyword>
<evidence type="ECO:0000259" key="4">
    <source>
        <dbReference type="PROSITE" id="PS51203"/>
    </source>
</evidence>
<dbReference type="SUPFAM" id="SSF49764">
    <property type="entry name" value="HSP20-like chaperones"/>
    <property type="match status" value="1"/>
</dbReference>
<sequence length="495" mass="52648">MSHITNGQRGLEAVKAKHWDEAIALLSQALAHSSNPAWLLARSQAYQETQQYDRALADADHAYVAATERQQAQGRQQMALAQYRRAVVLGHMQRYADADACCVWSQQLIEGRKNFRTDPDDVAAHVDADGDYAATLAEAQSTATMPAAPSPAAAPATNAGADGAGGAQKQSGAAEWSRAYVWRAMILRAMEKLPKGDPGRKITVPRVPKKPVPQREEAKVEKPAKLAEKPAATAAAAAATAEAATKTTAAPTPAAPVAAKVIRVDFYQTATTINLALYAKGVDKDSLQVDTYENKIHLSNLPEAVLGNRTSVALMLEGAIDPDAAHSVKVTPYKVELVFAKKTPGEKWAVWGRQEPIEEGQVAAATEAKDAPATTPTTTTTTTTTKNPEHAKEDTATKATGQPSGRAAGPPAYPSSARTGPKNWDAVVNDADEEPAADVNDFFKSLYAQSTPEQQKAMVKSFVESNGTTLSTDWSSVGEAPVPTHPPDGVEAKKW</sequence>
<feature type="region of interest" description="Disordered" evidence="2">
    <location>
        <begin position="140"/>
        <end position="170"/>
    </location>
</feature>
<dbReference type="SUPFAM" id="SSF48452">
    <property type="entry name" value="TPR-like"/>
    <property type="match status" value="1"/>
</dbReference>
<dbReference type="GO" id="GO:0051087">
    <property type="term" value="F:protein-folding chaperone binding"/>
    <property type="evidence" value="ECO:0007669"/>
    <property type="project" value="InterPro"/>
</dbReference>
<dbReference type="Pfam" id="PF05002">
    <property type="entry name" value="SGS"/>
    <property type="match status" value="1"/>
</dbReference>
<dbReference type="CDD" id="cd06466">
    <property type="entry name" value="p23_CS_SGT1_like"/>
    <property type="match status" value="1"/>
</dbReference>
<accession>A0A167S4C7</accession>
<evidence type="ECO:0000256" key="1">
    <source>
        <dbReference type="ARBA" id="ARBA00008509"/>
    </source>
</evidence>
<feature type="compositionally biased region" description="Basic and acidic residues" evidence="2">
    <location>
        <begin position="213"/>
        <end position="228"/>
    </location>
</feature>
<comment type="similarity">
    <text evidence="1">Belongs to the SGT1 family.</text>
</comment>
<feature type="region of interest" description="Disordered" evidence="2">
    <location>
        <begin position="470"/>
        <end position="495"/>
    </location>
</feature>
<dbReference type="PANTHER" id="PTHR45862">
    <property type="entry name" value="PROTEIN SGT1 HOMOLOG"/>
    <property type="match status" value="1"/>
</dbReference>
<feature type="region of interest" description="Disordered" evidence="2">
    <location>
        <begin position="362"/>
        <end position="425"/>
    </location>
</feature>
<proteinExistence type="inferred from homology"/>
<dbReference type="InterPro" id="IPR044563">
    <property type="entry name" value="Sgt1-like"/>
</dbReference>
<feature type="domain" description="SGS" evidence="3">
    <location>
        <begin position="412"/>
        <end position="495"/>
    </location>
</feature>
<evidence type="ECO:0000313" key="5">
    <source>
        <dbReference type="EMBL" id="OAA59222.1"/>
    </source>
</evidence>
<dbReference type="Gene3D" id="2.60.40.790">
    <property type="match status" value="1"/>
</dbReference>
<name>A0A167S4C7_9HYPO</name>
<dbReference type="Pfam" id="PF04969">
    <property type="entry name" value="CS"/>
    <property type="match status" value="1"/>
</dbReference>
<feature type="compositionally biased region" description="Low complexity" evidence="2">
    <location>
        <begin position="363"/>
        <end position="386"/>
    </location>
</feature>
<dbReference type="InterPro" id="IPR008978">
    <property type="entry name" value="HSP20-like_chaperone"/>
</dbReference>
<dbReference type="InterPro" id="IPR011990">
    <property type="entry name" value="TPR-like_helical_dom_sf"/>
</dbReference>
<evidence type="ECO:0000256" key="2">
    <source>
        <dbReference type="SAM" id="MobiDB-lite"/>
    </source>
</evidence>
<dbReference type="PROSITE" id="PS51203">
    <property type="entry name" value="CS"/>
    <property type="match status" value="1"/>
</dbReference>
<dbReference type="EMBL" id="AZHD01000011">
    <property type="protein sequence ID" value="OAA59222.1"/>
    <property type="molecule type" value="Genomic_DNA"/>
</dbReference>
<gene>
    <name evidence="5" type="ORF">SPI_06424</name>
</gene>
<evidence type="ECO:0000313" key="6">
    <source>
        <dbReference type="Proteomes" id="UP000076874"/>
    </source>
</evidence>
<dbReference type="STRING" id="1081102.A0A167S4C7"/>